<dbReference type="InParanoid" id="B4MD13"/>
<keyword evidence="1" id="KW-0732">Signal</keyword>
<organism evidence="2 3">
    <name type="scientific">Drosophila virilis</name>
    <name type="common">Fruit fly</name>
    <dbReference type="NCBI Taxonomy" id="7244"/>
    <lineage>
        <taxon>Eukaryota</taxon>
        <taxon>Metazoa</taxon>
        <taxon>Ecdysozoa</taxon>
        <taxon>Arthropoda</taxon>
        <taxon>Hexapoda</taxon>
        <taxon>Insecta</taxon>
        <taxon>Pterygota</taxon>
        <taxon>Neoptera</taxon>
        <taxon>Endopterygota</taxon>
        <taxon>Diptera</taxon>
        <taxon>Brachycera</taxon>
        <taxon>Muscomorpha</taxon>
        <taxon>Ephydroidea</taxon>
        <taxon>Drosophilidae</taxon>
        <taxon>Drosophila</taxon>
    </lineage>
</organism>
<protein>
    <recommendedName>
        <fullName evidence="4">27 kDa hemolymph protein</fullName>
    </recommendedName>
</protein>
<dbReference type="PANTHER" id="PTHR20997">
    <property type="entry name" value="EG:BACR42I17.2 PROTEIN-RELATED"/>
    <property type="match status" value="1"/>
</dbReference>
<dbReference type="Proteomes" id="UP000008792">
    <property type="component" value="Unassembled WGS sequence"/>
</dbReference>
<accession>B4MD13</accession>
<dbReference type="KEGG" id="dvi:6635591"/>
<evidence type="ECO:0000313" key="3">
    <source>
        <dbReference type="Proteomes" id="UP000008792"/>
    </source>
</evidence>
<dbReference type="STRING" id="7244.B4MD13"/>
<dbReference type="PhylomeDB" id="B4MD13"/>
<dbReference type="HOGENOM" id="CLU_074913_0_0_1"/>
<dbReference type="InterPro" id="IPR009832">
    <property type="entry name" value="DUF1397"/>
</dbReference>
<dbReference type="eggNOG" id="ENOG502SR8Y">
    <property type="taxonomic scope" value="Eukaryota"/>
</dbReference>
<dbReference type="PROSITE" id="PS51257">
    <property type="entry name" value="PROKAR_LIPOPROTEIN"/>
    <property type="match status" value="1"/>
</dbReference>
<evidence type="ECO:0000256" key="1">
    <source>
        <dbReference type="SAM" id="SignalP"/>
    </source>
</evidence>
<dbReference type="PANTHER" id="PTHR20997:SF2">
    <property type="entry name" value="EG:BACR42I17.2 PROTEIN-RELATED"/>
    <property type="match status" value="1"/>
</dbReference>
<name>B4MD13_DROVI</name>
<dbReference type="OrthoDB" id="6512861at2759"/>
<dbReference type="OMA" id="KESNCQQ"/>
<keyword evidence="3" id="KW-1185">Reference proteome</keyword>
<dbReference type="AlphaFoldDB" id="B4MD13"/>
<dbReference type="FunCoup" id="B4MD13">
    <property type="interactions" value="2"/>
</dbReference>
<dbReference type="EMBL" id="CH940660">
    <property type="protein sequence ID" value="EDW58085.1"/>
    <property type="molecule type" value="Genomic_DNA"/>
</dbReference>
<feature type="signal peptide" evidence="1">
    <location>
        <begin position="1"/>
        <end position="28"/>
    </location>
</feature>
<gene>
    <name evidence="2" type="primary">Dvir\GJ15221</name>
    <name evidence="2" type="ORF">Dvir_GJ15221</name>
</gene>
<proteinExistence type="predicted"/>
<sequence length="312" mass="34387">MEPTRNGTCQLVAVCIALTACCCCLSAAQLLALPSKDLDELGAQYLPAGFGQANLTMADLQRILQQKCQEAIAERPASETNATKLSEDLQLGASRLGECIADLANITVVLDEVEKARPRGDLDVVFEKYCLRMPQARACLSEFNDALLPCLTREERQHNSMVQRIIGKLLDFVCYKNGDQIALFIAEQGPECLEQHKDHVSSCFQKTFGHYIPSQINVTLTDLPELVLGPRQCAELHEFEGCVVRHLETCSNITPSNIVESMFRYVRKESNCQQVIDRVTRERSEALGLRSSAATVKSATIALLLGLAVITV</sequence>
<dbReference type="Pfam" id="PF07165">
    <property type="entry name" value="DUF1397"/>
    <property type="match status" value="1"/>
</dbReference>
<feature type="chain" id="PRO_5002817656" description="27 kDa hemolymph protein" evidence="1">
    <location>
        <begin position="29"/>
        <end position="312"/>
    </location>
</feature>
<evidence type="ECO:0000313" key="2">
    <source>
        <dbReference type="EMBL" id="EDW58085.1"/>
    </source>
</evidence>
<evidence type="ECO:0008006" key="4">
    <source>
        <dbReference type="Google" id="ProtNLM"/>
    </source>
</evidence>
<reference evidence="2 3" key="1">
    <citation type="journal article" date="2007" name="Nature">
        <title>Evolution of genes and genomes on the Drosophila phylogeny.</title>
        <authorList>
            <consortium name="Drosophila 12 Genomes Consortium"/>
            <person name="Clark A.G."/>
            <person name="Eisen M.B."/>
            <person name="Smith D.R."/>
            <person name="Bergman C.M."/>
            <person name="Oliver B."/>
            <person name="Markow T.A."/>
            <person name="Kaufman T.C."/>
            <person name="Kellis M."/>
            <person name="Gelbart W."/>
            <person name="Iyer V.N."/>
            <person name="Pollard D.A."/>
            <person name="Sackton T.B."/>
            <person name="Larracuente A.M."/>
            <person name="Singh N.D."/>
            <person name="Abad J.P."/>
            <person name="Abt D.N."/>
            <person name="Adryan B."/>
            <person name="Aguade M."/>
            <person name="Akashi H."/>
            <person name="Anderson W.W."/>
            <person name="Aquadro C.F."/>
            <person name="Ardell D.H."/>
            <person name="Arguello R."/>
            <person name="Artieri C.G."/>
            <person name="Barbash D.A."/>
            <person name="Barker D."/>
            <person name="Barsanti P."/>
            <person name="Batterham P."/>
            <person name="Batzoglou S."/>
            <person name="Begun D."/>
            <person name="Bhutkar A."/>
            <person name="Blanco E."/>
            <person name="Bosak S.A."/>
            <person name="Bradley R.K."/>
            <person name="Brand A.D."/>
            <person name="Brent M.R."/>
            <person name="Brooks A.N."/>
            <person name="Brown R.H."/>
            <person name="Butlin R.K."/>
            <person name="Caggese C."/>
            <person name="Calvi B.R."/>
            <person name="Bernardo de Carvalho A."/>
            <person name="Caspi A."/>
            <person name="Castrezana S."/>
            <person name="Celniker S.E."/>
            <person name="Chang J.L."/>
            <person name="Chapple C."/>
            <person name="Chatterji S."/>
            <person name="Chinwalla A."/>
            <person name="Civetta A."/>
            <person name="Clifton S.W."/>
            <person name="Comeron J.M."/>
            <person name="Costello J.C."/>
            <person name="Coyne J.A."/>
            <person name="Daub J."/>
            <person name="David R.G."/>
            <person name="Delcher A.L."/>
            <person name="Delehaunty K."/>
            <person name="Do C.B."/>
            <person name="Ebling H."/>
            <person name="Edwards K."/>
            <person name="Eickbush T."/>
            <person name="Evans J.D."/>
            <person name="Filipski A."/>
            <person name="Findeiss S."/>
            <person name="Freyhult E."/>
            <person name="Fulton L."/>
            <person name="Fulton R."/>
            <person name="Garcia A.C."/>
            <person name="Gardiner A."/>
            <person name="Garfield D.A."/>
            <person name="Garvin B.E."/>
            <person name="Gibson G."/>
            <person name="Gilbert D."/>
            <person name="Gnerre S."/>
            <person name="Godfrey J."/>
            <person name="Good R."/>
            <person name="Gotea V."/>
            <person name="Gravely B."/>
            <person name="Greenberg A.J."/>
            <person name="Griffiths-Jones S."/>
            <person name="Gross S."/>
            <person name="Guigo R."/>
            <person name="Gustafson E.A."/>
            <person name="Haerty W."/>
            <person name="Hahn M.W."/>
            <person name="Halligan D.L."/>
            <person name="Halpern A.L."/>
            <person name="Halter G.M."/>
            <person name="Han M.V."/>
            <person name="Heger A."/>
            <person name="Hillier L."/>
            <person name="Hinrichs A.S."/>
            <person name="Holmes I."/>
            <person name="Hoskins R.A."/>
            <person name="Hubisz M.J."/>
            <person name="Hultmark D."/>
            <person name="Huntley M.A."/>
            <person name="Jaffe D.B."/>
            <person name="Jagadeeshan S."/>
            <person name="Jeck W.R."/>
            <person name="Johnson J."/>
            <person name="Jones C.D."/>
            <person name="Jordan W.C."/>
            <person name="Karpen G.H."/>
            <person name="Kataoka E."/>
            <person name="Keightley P.D."/>
            <person name="Kheradpour P."/>
            <person name="Kirkness E.F."/>
            <person name="Koerich L.B."/>
            <person name="Kristiansen K."/>
            <person name="Kudrna D."/>
            <person name="Kulathinal R.J."/>
            <person name="Kumar S."/>
            <person name="Kwok R."/>
            <person name="Lander E."/>
            <person name="Langley C.H."/>
            <person name="Lapoint R."/>
            <person name="Lazzaro B.P."/>
            <person name="Lee S.J."/>
            <person name="Levesque L."/>
            <person name="Li R."/>
            <person name="Lin C.F."/>
            <person name="Lin M.F."/>
            <person name="Lindblad-Toh K."/>
            <person name="Llopart A."/>
            <person name="Long M."/>
            <person name="Low L."/>
            <person name="Lozovsky E."/>
            <person name="Lu J."/>
            <person name="Luo M."/>
            <person name="Machado C.A."/>
            <person name="Makalowski W."/>
            <person name="Marzo M."/>
            <person name="Matsuda M."/>
            <person name="Matzkin L."/>
            <person name="McAllister B."/>
            <person name="McBride C.S."/>
            <person name="McKernan B."/>
            <person name="McKernan K."/>
            <person name="Mendez-Lago M."/>
            <person name="Minx P."/>
            <person name="Mollenhauer M.U."/>
            <person name="Montooth K."/>
            <person name="Mount S.M."/>
            <person name="Mu X."/>
            <person name="Myers E."/>
            <person name="Negre B."/>
            <person name="Newfeld S."/>
            <person name="Nielsen R."/>
            <person name="Noor M.A."/>
            <person name="O'Grady P."/>
            <person name="Pachter L."/>
            <person name="Papaceit M."/>
            <person name="Parisi M.J."/>
            <person name="Parisi M."/>
            <person name="Parts L."/>
            <person name="Pedersen J.S."/>
            <person name="Pesole G."/>
            <person name="Phillippy A.M."/>
            <person name="Ponting C.P."/>
            <person name="Pop M."/>
            <person name="Porcelli D."/>
            <person name="Powell J.R."/>
            <person name="Prohaska S."/>
            <person name="Pruitt K."/>
            <person name="Puig M."/>
            <person name="Quesneville H."/>
            <person name="Ram K.R."/>
            <person name="Rand D."/>
            <person name="Rasmussen M.D."/>
            <person name="Reed L.K."/>
            <person name="Reenan R."/>
            <person name="Reily A."/>
            <person name="Remington K.A."/>
            <person name="Rieger T.T."/>
            <person name="Ritchie M.G."/>
            <person name="Robin C."/>
            <person name="Rogers Y.H."/>
            <person name="Rohde C."/>
            <person name="Rozas J."/>
            <person name="Rubenfield M.J."/>
            <person name="Ruiz A."/>
            <person name="Russo S."/>
            <person name="Salzberg S.L."/>
            <person name="Sanchez-Gracia A."/>
            <person name="Saranga D.J."/>
            <person name="Sato H."/>
            <person name="Schaeffer S.W."/>
            <person name="Schatz M.C."/>
            <person name="Schlenke T."/>
            <person name="Schwartz R."/>
            <person name="Segarra C."/>
            <person name="Singh R.S."/>
            <person name="Sirot L."/>
            <person name="Sirota M."/>
            <person name="Sisneros N.B."/>
            <person name="Smith C.D."/>
            <person name="Smith T.F."/>
            <person name="Spieth J."/>
            <person name="Stage D.E."/>
            <person name="Stark A."/>
            <person name="Stephan W."/>
            <person name="Strausberg R.L."/>
            <person name="Strempel S."/>
            <person name="Sturgill D."/>
            <person name="Sutton G."/>
            <person name="Sutton G.G."/>
            <person name="Tao W."/>
            <person name="Teichmann S."/>
            <person name="Tobari Y.N."/>
            <person name="Tomimura Y."/>
            <person name="Tsolas J.M."/>
            <person name="Valente V.L."/>
            <person name="Venter E."/>
            <person name="Venter J.C."/>
            <person name="Vicario S."/>
            <person name="Vieira F.G."/>
            <person name="Vilella A.J."/>
            <person name="Villasante A."/>
            <person name="Walenz B."/>
            <person name="Wang J."/>
            <person name="Wasserman M."/>
            <person name="Watts T."/>
            <person name="Wilson D."/>
            <person name="Wilson R.K."/>
            <person name="Wing R.A."/>
            <person name="Wolfner M.F."/>
            <person name="Wong A."/>
            <person name="Wong G.K."/>
            <person name="Wu C.I."/>
            <person name="Wu G."/>
            <person name="Yamamoto D."/>
            <person name="Yang H.P."/>
            <person name="Yang S.P."/>
            <person name="Yorke J.A."/>
            <person name="Yoshida K."/>
            <person name="Zdobnov E."/>
            <person name="Zhang P."/>
            <person name="Zhang Y."/>
            <person name="Zimin A.V."/>
            <person name="Baldwin J."/>
            <person name="Abdouelleil A."/>
            <person name="Abdulkadir J."/>
            <person name="Abebe A."/>
            <person name="Abera B."/>
            <person name="Abreu J."/>
            <person name="Acer S.C."/>
            <person name="Aftuck L."/>
            <person name="Alexander A."/>
            <person name="An P."/>
            <person name="Anderson E."/>
            <person name="Anderson S."/>
            <person name="Arachi H."/>
            <person name="Azer M."/>
            <person name="Bachantsang P."/>
            <person name="Barry A."/>
            <person name="Bayul T."/>
            <person name="Berlin A."/>
            <person name="Bessette D."/>
            <person name="Bloom T."/>
            <person name="Blye J."/>
            <person name="Boguslavskiy L."/>
            <person name="Bonnet C."/>
            <person name="Boukhgalter B."/>
            <person name="Bourzgui I."/>
            <person name="Brown A."/>
            <person name="Cahill P."/>
            <person name="Channer S."/>
            <person name="Cheshatsang Y."/>
            <person name="Chuda L."/>
            <person name="Citroen M."/>
            <person name="Collymore A."/>
            <person name="Cooke P."/>
            <person name="Costello M."/>
            <person name="D'Aco K."/>
            <person name="Daza R."/>
            <person name="De Haan G."/>
            <person name="DeGray S."/>
            <person name="DeMaso C."/>
            <person name="Dhargay N."/>
            <person name="Dooley K."/>
            <person name="Dooley E."/>
            <person name="Doricent M."/>
            <person name="Dorje P."/>
            <person name="Dorjee K."/>
            <person name="Dupes A."/>
            <person name="Elong R."/>
            <person name="Falk J."/>
            <person name="Farina A."/>
            <person name="Faro S."/>
            <person name="Ferguson D."/>
            <person name="Fisher S."/>
            <person name="Foley C.D."/>
            <person name="Franke A."/>
            <person name="Friedrich D."/>
            <person name="Gadbois L."/>
            <person name="Gearin G."/>
            <person name="Gearin C.R."/>
            <person name="Giannoukos G."/>
            <person name="Goode T."/>
            <person name="Graham J."/>
            <person name="Grandbois E."/>
            <person name="Grewal S."/>
            <person name="Gyaltsen K."/>
            <person name="Hafez N."/>
            <person name="Hagos B."/>
            <person name="Hall J."/>
            <person name="Henson C."/>
            <person name="Hollinger A."/>
            <person name="Honan T."/>
            <person name="Huard M.D."/>
            <person name="Hughes L."/>
            <person name="Hurhula B."/>
            <person name="Husby M.E."/>
            <person name="Kamat A."/>
            <person name="Kanga B."/>
            <person name="Kashin S."/>
            <person name="Khazanovich D."/>
            <person name="Kisner P."/>
            <person name="Lance K."/>
            <person name="Lara M."/>
            <person name="Lee W."/>
            <person name="Lennon N."/>
            <person name="Letendre F."/>
            <person name="LeVine R."/>
            <person name="Lipovsky A."/>
            <person name="Liu X."/>
            <person name="Liu J."/>
            <person name="Liu S."/>
            <person name="Lokyitsang T."/>
            <person name="Lokyitsang Y."/>
            <person name="Lubonja R."/>
            <person name="Lui A."/>
            <person name="MacDonald P."/>
            <person name="Magnisalis V."/>
            <person name="Maru K."/>
            <person name="Matthews C."/>
            <person name="McCusker W."/>
            <person name="McDonough S."/>
            <person name="Mehta T."/>
            <person name="Meldrim J."/>
            <person name="Meneus L."/>
            <person name="Mihai O."/>
            <person name="Mihalev A."/>
            <person name="Mihova T."/>
            <person name="Mittelman R."/>
            <person name="Mlenga V."/>
            <person name="Montmayeur A."/>
            <person name="Mulrain L."/>
            <person name="Navidi A."/>
            <person name="Naylor J."/>
            <person name="Negash T."/>
            <person name="Nguyen T."/>
            <person name="Nguyen N."/>
            <person name="Nicol R."/>
            <person name="Norbu C."/>
            <person name="Norbu N."/>
            <person name="Novod N."/>
            <person name="O'Neill B."/>
            <person name="Osman S."/>
            <person name="Markiewicz E."/>
            <person name="Oyono O.L."/>
            <person name="Patti C."/>
            <person name="Phunkhang P."/>
            <person name="Pierre F."/>
            <person name="Priest M."/>
            <person name="Raghuraman S."/>
            <person name="Rege F."/>
            <person name="Reyes R."/>
            <person name="Rise C."/>
            <person name="Rogov P."/>
            <person name="Ross K."/>
            <person name="Ryan E."/>
            <person name="Settipalli S."/>
            <person name="Shea T."/>
            <person name="Sherpa N."/>
            <person name="Shi L."/>
            <person name="Shih D."/>
            <person name="Sparrow T."/>
            <person name="Spaulding J."/>
            <person name="Stalker J."/>
            <person name="Stange-Thomann N."/>
            <person name="Stavropoulos S."/>
            <person name="Stone C."/>
            <person name="Strader C."/>
            <person name="Tesfaye S."/>
            <person name="Thomson T."/>
            <person name="Thoulutsang Y."/>
            <person name="Thoulutsang D."/>
            <person name="Topham K."/>
            <person name="Topping I."/>
            <person name="Tsamla T."/>
            <person name="Vassiliev H."/>
            <person name="Vo A."/>
            <person name="Wangchuk T."/>
            <person name="Wangdi T."/>
            <person name="Weiand M."/>
            <person name="Wilkinson J."/>
            <person name="Wilson A."/>
            <person name="Yadav S."/>
            <person name="Young G."/>
            <person name="Yu Q."/>
            <person name="Zembek L."/>
            <person name="Zhong D."/>
            <person name="Zimmer A."/>
            <person name="Zwirko Z."/>
            <person name="Jaffe D.B."/>
            <person name="Alvarez P."/>
            <person name="Brockman W."/>
            <person name="Butler J."/>
            <person name="Chin C."/>
            <person name="Gnerre S."/>
            <person name="Grabherr M."/>
            <person name="Kleber M."/>
            <person name="Mauceli E."/>
            <person name="MacCallum I."/>
        </authorList>
    </citation>
    <scope>NUCLEOTIDE SEQUENCE [LARGE SCALE GENOMIC DNA]</scope>
    <source>
        <strain evidence="3">Tucson 15010-1051.87</strain>
    </source>
</reference>